<dbReference type="SUPFAM" id="SSF53720">
    <property type="entry name" value="ALDH-like"/>
    <property type="match status" value="1"/>
</dbReference>
<keyword evidence="6 12" id="KW-0479">Metal-binding</keyword>
<dbReference type="EMBL" id="CTEE01000001">
    <property type="protein sequence ID" value="CQD13300.1"/>
    <property type="molecule type" value="Genomic_DNA"/>
</dbReference>
<dbReference type="Pfam" id="PF00815">
    <property type="entry name" value="Histidinol_dh"/>
    <property type="match status" value="1"/>
</dbReference>
<dbReference type="OrthoDB" id="9805269at2"/>
<dbReference type="EC" id="1.1.1.23" evidence="4 12"/>
<evidence type="ECO:0000256" key="6">
    <source>
        <dbReference type="ARBA" id="ARBA00022723"/>
    </source>
</evidence>
<evidence type="ECO:0000256" key="2">
    <source>
        <dbReference type="ARBA" id="ARBA00004940"/>
    </source>
</evidence>
<feature type="binding site" evidence="12 17">
    <location>
        <position position="280"/>
    </location>
    <ligand>
        <name>Zn(2+)</name>
        <dbReference type="ChEBI" id="CHEBI:29105"/>
    </ligand>
</feature>
<protein>
    <recommendedName>
        <fullName evidence="5 12">Histidinol dehydrogenase</fullName>
        <shortName evidence="12">HDH</shortName>
        <ecNumber evidence="4 12">1.1.1.23</ecNumber>
    </recommendedName>
</protein>
<dbReference type="InterPro" id="IPR001692">
    <property type="entry name" value="Histidinol_DH_CS"/>
</dbReference>
<comment type="cofactor">
    <cofactor evidence="12 17">
        <name>Zn(2+)</name>
        <dbReference type="ChEBI" id="CHEBI:29105"/>
    </cofactor>
    <text evidence="12 17">Binds 1 zinc ion per subunit.</text>
</comment>
<comment type="similarity">
    <text evidence="3 12 13 18">Belongs to the histidinol dehydrogenase family.</text>
</comment>
<evidence type="ECO:0000256" key="1">
    <source>
        <dbReference type="ARBA" id="ARBA00003850"/>
    </source>
</evidence>
<feature type="binding site" evidence="12 16">
    <location>
        <position position="283"/>
    </location>
    <ligand>
        <name>substrate</name>
    </ligand>
</feature>
<dbReference type="CDD" id="cd06572">
    <property type="entry name" value="Histidinol_dh"/>
    <property type="match status" value="1"/>
</dbReference>
<dbReference type="PROSITE" id="PS00611">
    <property type="entry name" value="HISOL_DEHYDROGENASE"/>
    <property type="match status" value="1"/>
</dbReference>
<evidence type="ECO:0000256" key="16">
    <source>
        <dbReference type="PIRSR" id="PIRSR000099-3"/>
    </source>
</evidence>
<comment type="function">
    <text evidence="1 12">Catalyzes the sequential NAD-dependent oxidations of L-histidinol to L-histidinaldehyde and then to L-histidine.</text>
</comment>
<evidence type="ECO:0000256" key="10">
    <source>
        <dbReference type="ARBA" id="ARBA00023102"/>
    </source>
</evidence>
<evidence type="ECO:0000256" key="14">
    <source>
        <dbReference type="PIRSR" id="PIRSR000099-1"/>
    </source>
</evidence>
<sequence length="452" mass="46760">MDAVTATPQSVLARIDLRGAELTAARLRAALPRGGADVESVLSKVQPIVQAVAERGAEAALEYGESFDGVRPAAVRVPGAALRAALDGLDADVRDALRVMIERTRAVHADQCRTDTTTVLGPGATVTERWVPVERVGLYVPGGNAVYPSSVVMNVVPAQAAGVDSLVVTSPPQAQCQGQFEGLPHPTILAAARLLDVDEVWAVGGAQAVALLAYGGVDTDGTQLAPVDLITGPGNVYVTAAKRLCRSLVGIDAEAGPTEIAILADHTADPAHVAADLISQAEHDEMAGSVLVTASEDLAAATDTEVAAQLQTTVHRERVTSALSGPQSAIILVDDLDAGVKVVNAYAAEHLEIQTADAPQVAGRIRSAGAIFVGPYSPVSLGDYCAGSNHVLPTAGSARHSSGLSVQTFLRGIHVVDYTEAALKDVSGHVVTLAQAEDLPAHGEAVRRRFER</sequence>
<keyword evidence="9 12" id="KW-0520">NAD</keyword>
<evidence type="ECO:0000256" key="4">
    <source>
        <dbReference type="ARBA" id="ARBA00012965"/>
    </source>
</evidence>
<dbReference type="NCBIfam" id="TIGR00069">
    <property type="entry name" value="hisD"/>
    <property type="match status" value="1"/>
</dbReference>
<keyword evidence="7 12" id="KW-0862">Zinc</keyword>
<feature type="binding site" evidence="12 16">
    <location>
        <position position="383"/>
    </location>
    <ligand>
        <name>substrate</name>
    </ligand>
</feature>
<feature type="binding site" evidence="12 16">
    <location>
        <position position="442"/>
    </location>
    <ligand>
        <name>substrate</name>
    </ligand>
</feature>
<proteinExistence type="inferred from homology"/>
<reference evidence="19 20" key="1">
    <citation type="submission" date="2015-03" db="EMBL/GenBank/DDBJ databases">
        <authorList>
            <person name="Urmite Genomes"/>
        </authorList>
    </citation>
    <scope>NUCLEOTIDE SEQUENCE [LARGE SCALE GENOMIC DNA]</scope>
    <source>
        <strain evidence="19 20">CSUR P1491</strain>
    </source>
</reference>
<gene>
    <name evidence="12 19" type="primary">hisD</name>
    <name evidence="19" type="ORF">BN1232_02604</name>
</gene>
<evidence type="ECO:0000256" key="5">
    <source>
        <dbReference type="ARBA" id="ARBA00016531"/>
    </source>
</evidence>
<dbReference type="PIRSF" id="PIRSF000099">
    <property type="entry name" value="Histidinol_dh"/>
    <property type="match status" value="1"/>
</dbReference>
<dbReference type="UniPathway" id="UPA00031">
    <property type="reaction ID" value="UER00014"/>
</dbReference>
<dbReference type="HAMAP" id="MF_01024">
    <property type="entry name" value="HisD"/>
    <property type="match status" value="1"/>
</dbReference>
<evidence type="ECO:0000256" key="17">
    <source>
        <dbReference type="PIRSR" id="PIRSR000099-4"/>
    </source>
</evidence>
<organism evidence="19 20">
    <name type="scientific">Mycobacterium lentiflavum</name>
    <dbReference type="NCBI Taxonomy" id="141349"/>
    <lineage>
        <taxon>Bacteria</taxon>
        <taxon>Bacillati</taxon>
        <taxon>Actinomycetota</taxon>
        <taxon>Actinomycetes</taxon>
        <taxon>Mycobacteriales</taxon>
        <taxon>Mycobacteriaceae</taxon>
        <taxon>Mycobacterium</taxon>
        <taxon>Mycobacterium simiae complex</taxon>
    </lineage>
</organism>
<feature type="binding site" evidence="12 16">
    <location>
        <position position="258"/>
    </location>
    <ligand>
        <name>substrate</name>
    </ligand>
</feature>
<dbReference type="GO" id="GO:0051287">
    <property type="term" value="F:NAD binding"/>
    <property type="evidence" value="ECO:0007669"/>
    <property type="project" value="InterPro"/>
</dbReference>
<evidence type="ECO:0000256" key="11">
    <source>
        <dbReference type="ARBA" id="ARBA00049489"/>
    </source>
</evidence>
<feature type="binding site" evidence="12 17">
    <location>
        <position position="442"/>
    </location>
    <ligand>
        <name>Zn(2+)</name>
        <dbReference type="ChEBI" id="CHEBI:29105"/>
    </ligand>
</feature>
<dbReference type="InterPro" id="IPR022695">
    <property type="entry name" value="Histidinol_DH_monofunct"/>
</dbReference>
<feature type="binding site" evidence="12 16">
    <location>
        <position position="350"/>
    </location>
    <ligand>
        <name>substrate</name>
    </ligand>
</feature>
<evidence type="ECO:0000256" key="12">
    <source>
        <dbReference type="HAMAP-Rule" id="MF_01024"/>
    </source>
</evidence>
<evidence type="ECO:0000256" key="9">
    <source>
        <dbReference type="ARBA" id="ARBA00023027"/>
    </source>
</evidence>
<dbReference type="Proteomes" id="UP000199251">
    <property type="component" value="Unassembled WGS sequence"/>
</dbReference>
<keyword evidence="8 12" id="KW-0560">Oxidoreductase</keyword>
<dbReference type="PRINTS" id="PR00083">
    <property type="entry name" value="HOLDHDRGNASE"/>
</dbReference>
<feature type="binding site" evidence="12 15">
    <location>
        <position position="139"/>
    </location>
    <ligand>
        <name>NAD(+)</name>
        <dbReference type="ChEBI" id="CHEBI:57540"/>
    </ligand>
</feature>
<feature type="binding site" evidence="12 17">
    <location>
        <position position="383"/>
    </location>
    <ligand>
        <name>Zn(2+)</name>
        <dbReference type="ChEBI" id="CHEBI:29105"/>
    </ligand>
</feature>
<dbReference type="GO" id="GO:0000105">
    <property type="term" value="P:L-histidine biosynthetic process"/>
    <property type="evidence" value="ECO:0007669"/>
    <property type="project" value="UniProtKB-UniRule"/>
</dbReference>
<dbReference type="PANTHER" id="PTHR21256:SF2">
    <property type="entry name" value="HISTIDINE BIOSYNTHESIS TRIFUNCTIONAL PROTEIN"/>
    <property type="match status" value="1"/>
</dbReference>
<comment type="pathway">
    <text evidence="2 12">Amino-acid biosynthesis; L-histidine biosynthesis; L-histidine from 5-phospho-alpha-D-ribose 1-diphosphate: step 9/9.</text>
</comment>
<keyword evidence="10 12" id="KW-0368">Histidine biosynthesis</keyword>
<dbReference type="Gene3D" id="3.40.50.1980">
    <property type="entry name" value="Nitrogenase molybdenum iron protein domain"/>
    <property type="match status" value="2"/>
</dbReference>
<comment type="catalytic activity">
    <reaction evidence="11 12">
        <text>L-histidinol + 2 NAD(+) + H2O = L-histidine + 2 NADH + 3 H(+)</text>
        <dbReference type="Rhea" id="RHEA:20641"/>
        <dbReference type="ChEBI" id="CHEBI:15377"/>
        <dbReference type="ChEBI" id="CHEBI:15378"/>
        <dbReference type="ChEBI" id="CHEBI:57540"/>
        <dbReference type="ChEBI" id="CHEBI:57595"/>
        <dbReference type="ChEBI" id="CHEBI:57699"/>
        <dbReference type="ChEBI" id="CHEBI:57945"/>
        <dbReference type="EC" id="1.1.1.23"/>
    </reaction>
</comment>
<feature type="binding site" evidence="12 16">
    <location>
        <position position="280"/>
    </location>
    <ligand>
        <name>substrate</name>
    </ligand>
</feature>
<evidence type="ECO:0000256" key="18">
    <source>
        <dbReference type="RuleBase" id="RU004175"/>
    </source>
</evidence>
<feature type="binding site" evidence="12 16">
    <location>
        <position position="437"/>
    </location>
    <ligand>
        <name>substrate</name>
    </ligand>
</feature>
<dbReference type="PANTHER" id="PTHR21256">
    <property type="entry name" value="HISTIDINOL DEHYDROGENASE HDH"/>
    <property type="match status" value="1"/>
</dbReference>
<feature type="binding site" evidence="12 15">
    <location>
        <position position="235"/>
    </location>
    <ligand>
        <name>NAD(+)</name>
        <dbReference type="ChEBI" id="CHEBI:57540"/>
    </ligand>
</feature>
<feature type="active site" description="Proton acceptor" evidence="12 14">
    <location>
        <position position="350"/>
    </location>
</feature>
<dbReference type="GO" id="GO:0008270">
    <property type="term" value="F:zinc ion binding"/>
    <property type="evidence" value="ECO:0007669"/>
    <property type="project" value="UniProtKB-UniRule"/>
</dbReference>
<evidence type="ECO:0000256" key="15">
    <source>
        <dbReference type="PIRSR" id="PIRSR000099-2"/>
    </source>
</evidence>
<feature type="binding site" evidence="12 15">
    <location>
        <position position="207"/>
    </location>
    <ligand>
        <name>NAD(+)</name>
        <dbReference type="ChEBI" id="CHEBI:57540"/>
    </ligand>
</feature>
<dbReference type="InterPro" id="IPR016161">
    <property type="entry name" value="Ald_DH/histidinol_DH"/>
</dbReference>
<dbReference type="STRING" id="141349.BN1232_02604"/>
<dbReference type="AlphaFoldDB" id="A0A0E3WCA8"/>
<dbReference type="GO" id="GO:0005829">
    <property type="term" value="C:cytosol"/>
    <property type="evidence" value="ECO:0007669"/>
    <property type="project" value="TreeGrafter"/>
</dbReference>
<evidence type="ECO:0000256" key="8">
    <source>
        <dbReference type="ARBA" id="ARBA00023002"/>
    </source>
</evidence>
<accession>A0A0E3WCA8</accession>
<feature type="binding site" evidence="12 17">
    <location>
        <position position="283"/>
    </location>
    <ligand>
        <name>Zn(2+)</name>
        <dbReference type="ChEBI" id="CHEBI:29105"/>
    </ligand>
</feature>
<evidence type="ECO:0000256" key="13">
    <source>
        <dbReference type="PIRNR" id="PIRNR000099"/>
    </source>
</evidence>
<dbReference type="InterPro" id="IPR012131">
    <property type="entry name" value="Hstdl_DH"/>
</dbReference>
<evidence type="ECO:0000256" key="3">
    <source>
        <dbReference type="ARBA" id="ARBA00010178"/>
    </source>
</evidence>
<feature type="active site" description="Proton acceptor" evidence="12 14">
    <location>
        <position position="349"/>
    </location>
</feature>
<dbReference type="Gene3D" id="1.20.5.1300">
    <property type="match status" value="1"/>
</dbReference>
<evidence type="ECO:0000313" key="19">
    <source>
        <dbReference type="EMBL" id="CQD13300.1"/>
    </source>
</evidence>
<dbReference type="FunFam" id="3.40.50.1980:FF:000001">
    <property type="entry name" value="Histidinol dehydrogenase"/>
    <property type="match status" value="1"/>
</dbReference>
<name>A0A0E3WCA8_MYCLN</name>
<evidence type="ECO:0000313" key="20">
    <source>
        <dbReference type="Proteomes" id="UP000199251"/>
    </source>
</evidence>
<keyword evidence="12" id="KW-0028">Amino-acid biosynthesis</keyword>
<evidence type="ECO:0000256" key="7">
    <source>
        <dbReference type="ARBA" id="ARBA00022833"/>
    </source>
</evidence>
<dbReference type="GO" id="GO:0004399">
    <property type="term" value="F:histidinol dehydrogenase activity"/>
    <property type="evidence" value="ECO:0007669"/>
    <property type="project" value="UniProtKB-UniRule"/>
</dbReference>